<gene>
    <name evidence="4" type="ORF">QRX50_16375</name>
</gene>
<keyword evidence="2" id="KW-0274">FAD</keyword>
<proteinExistence type="predicted"/>
<evidence type="ECO:0000256" key="1">
    <source>
        <dbReference type="ARBA" id="ARBA00022630"/>
    </source>
</evidence>
<dbReference type="Gene3D" id="3.50.50.60">
    <property type="entry name" value="FAD/NAD(P)-binding domain"/>
    <property type="match status" value="1"/>
</dbReference>
<feature type="domain" description="FAD-binding" evidence="3">
    <location>
        <begin position="2"/>
        <end position="338"/>
    </location>
</feature>
<dbReference type="RefSeq" id="WP_285972792.1">
    <property type="nucleotide sequence ID" value="NZ_CP127294.1"/>
</dbReference>
<dbReference type="AlphaFoldDB" id="A0A9Y2IMX8"/>
<dbReference type="SUPFAM" id="SSF51905">
    <property type="entry name" value="FAD/NAD(P)-binding domain"/>
    <property type="match status" value="1"/>
</dbReference>
<sequence>MRTQVGIIGAGPAGLLLSHLLHLQGIESVVLEARPREYVQGRVRAGILEQGTVDTLREAGVGKRLDAESIFQAGLNIRFGERTHRIDLVDLVGRGVTVYGQQEVVKDLIARRLDDGGDVRFGVADVRIENLGTPRISFVENGAGETLDCDFVIGADGFHGISRGQVPGLVHYEHTYPYAWLGILVEAPPSDPEVIYCRHERGFALHSMRSERVTRLYLQVDPDEDVANWPEDRIWSELHLRFTDVDGFELTEGRIFDKSITPMRSFVAAPMQHGRLFLAGDAAHIVPPTGAKGMNLAVADVRLLSRALGGFYYGNREDLLAAYTEKALKRVWRATHFSWWMTTTLHKAPSGAAIEQQLALSQLAFIASSRSQATALAENYTGLPYESGWSYR</sequence>
<dbReference type="NCBIfam" id="NF006091">
    <property type="entry name" value="PRK08243.1"/>
    <property type="match status" value="1"/>
</dbReference>
<dbReference type="InterPro" id="IPR050641">
    <property type="entry name" value="RIFMO-like"/>
</dbReference>
<keyword evidence="5" id="KW-1185">Reference proteome</keyword>
<name>A0A9Y2IMX8_9PSEU</name>
<keyword evidence="1" id="KW-0285">Flavoprotein</keyword>
<dbReference type="Gene3D" id="3.30.9.10">
    <property type="entry name" value="D-Amino Acid Oxidase, subunit A, domain 2"/>
    <property type="match status" value="1"/>
</dbReference>
<evidence type="ECO:0000313" key="5">
    <source>
        <dbReference type="Proteomes" id="UP001236014"/>
    </source>
</evidence>
<dbReference type="GO" id="GO:0071949">
    <property type="term" value="F:FAD binding"/>
    <property type="evidence" value="ECO:0007669"/>
    <property type="project" value="InterPro"/>
</dbReference>
<dbReference type="PANTHER" id="PTHR43004">
    <property type="entry name" value="TRK SYSTEM POTASSIUM UPTAKE PROTEIN"/>
    <property type="match status" value="1"/>
</dbReference>
<dbReference type="InterPro" id="IPR036188">
    <property type="entry name" value="FAD/NAD-bd_sf"/>
</dbReference>
<dbReference type="PANTHER" id="PTHR43004:SF3">
    <property type="entry name" value="P-HYDROXYBENZOATE HYDROXYLASE"/>
    <property type="match status" value="1"/>
</dbReference>
<evidence type="ECO:0000256" key="2">
    <source>
        <dbReference type="ARBA" id="ARBA00022827"/>
    </source>
</evidence>
<protein>
    <submittedName>
        <fullName evidence="4">4-hydroxybenzoate 3-monooxygenase</fullName>
    </submittedName>
</protein>
<dbReference type="Pfam" id="PF01494">
    <property type="entry name" value="FAD_binding_3"/>
    <property type="match status" value="1"/>
</dbReference>
<dbReference type="GO" id="GO:0016709">
    <property type="term" value="F:oxidoreductase activity, acting on paired donors, with incorporation or reduction of molecular oxygen, NAD(P)H as one donor, and incorporation of one atom of oxygen"/>
    <property type="evidence" value="ECO:0007669"/>
    <property type="project" value="UniProtKB-ARBA"/>
</dbReference>
<evidence type="ECO:0000259" key="3">
    <source>
        <dbReference type="Pfam" id="PF01494"/>
    </source>
</evidence>
<dbReference type="SUPFAM" id="SSF54373">
    <property type="entry name" value="FAD-linked reductases, C-terminal domain"/>
    <property type="match status" value="1"/>
</dbReference>
<accession>A0A9Y2IMX8</accession>
<organism evidence="4 5">
    <name type="scientific">Amycolatopsis carbonis</name>
    <dbReference type="NCBI Taxonomy" id="715471"/>
    <lineage>
        <taxon>Bacteria</taxon>
        <taxon>Bacillati</taxon>
        <taxon>Actinomycetota</taxon>
        <taxon>Actinomycetes</taxon>
        <taxon>Pseudonocardiales</taxon>
        <taxon>Pseudonocardiaceae</taxon>
        <taxon>Amycolatopsis</taxon>
    </lineage>
</organism>
<dbReference type="PRINTS" id="PR00420">
    <property type="entry name" value="RNGMNOXGNASE"/>
</dbReference>
<dbReference type="KEGG" id="acab:QRX50_16375"/>
<evidence type="ECO:0000313" key="4">
    <source>
        <dbReference type="EMBL" id="WIX82216.1"/>
    </source>
</evidence>
<dbReference type="Proteomes" id="UP001236014">
    <property type="component" value="Chromosome"/>
</dbReference>
<dbReference type="InterPro" id="IPR002938">
    <property type="entry name" value="FAD-bd"/>
</dbReference>
<reference evidence="4 5" key="1">
    <citation type="submission" date="2023-06" db="EMBL/GenBank/DDBJ databases">
        <authorList>
            <person name="Oyuntsetseg B."/>
            <person name="Kim S.B."/>
        </authorList>
    </citation>
    <scope>NUCLEOTIDE SEQUENCE [LARGE SCALE GENOMIC DNA]</scope>
    <source>
        <strain evidence="4 5">2-15</strain>
    </source>
</reference>
<dbReference type="EMBL" id="CP127294">
    <property type="protein sequence ID" value="WIX82216.1"/>
    <property type="molecule type" value="Genomic_DNA"/>
</dbReference>